<dbReference type="EMBL" id="CP025066">
    <property type="protein sequence ID" value="AUX08085.1"/>
    <property type="molecule type" value="Genomic_DNA"/>
</dbReference>
<evidence type="ECO:0000313" key="4">
    <source>
        <dbReference type="Proteomes" id="UP000263012"/>
    </source>
</evidence>
<dbReference type="PANTHER" id="PTHR22946:SF9">
    <property type="entry name" value="POLYKETIDE TRANSFERASE AF380"/>
    <property type="match status" value="1"/>
</dbReference>
<name>A0A343TG63_9EURY</name>
<dbReference type="AlphaFoldDB" id="A0A343TG63"/>
<evidence type="ECO:0000256" key="1">
    <source>
        <dbReference type="ARBA" id="ARBA00022801"/>
    </source>
</evidence>
<sequence>MTRRRPINRSQRSLRRPARERYAVRQVGFDSDGTRARGSLYLPDRTDTAPVVVMAPGLGAERSFGYPAVAERFAEAGYAAFLFDYRHHGESDGRPRRLVSTSKQLADYDAAIDRVRRIDELDAGRIAVWGHSLSGGHALVTAADRSDVRAAVTIAPFTDGRIFLRTRSIKYLARATALGARDALGGLRDRLVRRIPGGNGADERESRRARRVPIVGDTDRTAVISEPGTRRAYLDLVDRHSEWENATPARCLLDLVRYRPIERFEDVDVDAFVFVPEDDRILPPARMTAAVENLDRATVVRAPADHFSVLAGDFEETVAYQLAFLNRAVGKPERSR</sequence>
<dbReference type="GeneID" id="37876768"/>
<dbReference type="PANTHER" id="PTHR22946">
    <property type="entry name" value="DIENELACTONE HYDROLASE DOMAIN-CONTAINING PROTEIN-RELATED"/>
    <property type="match status" value="1"/>
</dbReference>
<dbReference type="InterPro" id="IPR050261">
    <property type="entry name" value="FrsA_esterase"/>
</dbReference>
<dbReference type="InterPro" id="IPR022742">
    <property type="entry name" value="Hydrolase_4"/>
</dbReference>
<dbReference type="GO" id="GO:0016788">
    <property type="term" value="F:hydrolase activity, acting on ester bonds"/>
    <property type="evidence" value="ECO:0007669"/>
    <property type="project" value="UniProtKB-ARBA"/>
</dbReference>
<reference evidence="4" key="1">
    <citation type="submission" date="2017-11" db="EMBL/GenBank/DDBJ databases">
        <title>Phenotypic and genomic properties of facultatively anaerobic sulfur-reducing natronoarchaea from hypersaline soda lakes.</title>
        <authorList>
            <person name="Sorokin D.Y."/>
            <person name="Kublanov I.V."/>
            <person name="Roman P."/>
            <person name="Sinninghe Damste J.S."/>
            <person name="Golyshin P.N."/>
            <person name="Rojo D."/>
            <person name="Ciordia S."/>
            <person name="Mena M.D.C."/>
            <person name="Ferrer M."/>
            <person name="Messina E."/>
            <person name="Smedile F."/>
            <person name="La Spada G."/>
            <person name="La Cono V."/>
            <person name="Yakimov M.M."/>
        </authorList>
    </citation>
    <scope>NUCLEOTIDE SEQUENCE [LARGE SCALE GENOMIC DNA]</scope>
    <source>
        <strain evidence="4">AArc-Sl</strain>
    </source>
</reference>
<protein>
    <submittedName>
        <fullName evidence="3">Alpha/beta superfamily hydrolase</fullName>
    </submittedName>
</protein>
<evidence type="ECO:0000259" key="2">
    <source>
        <dbReference type="Pfam" id="PF12146"/>
    </source>
</evidence>
<dbReference type="Proteomes" id="UP000263012">
    <property type="component" value="Chromosome"/>
</dbReference>
<proteinExistence type="predicted"/>
<organism evidence="3 4">
    <name type="scientific">Halalkaliarchaeum desulfuricum</name>
    <dbReference type="NCBI Taxonomy" id="2055893"/>
    <lineage>
        <taxon>Archaea</taxon>
        <taxon>Methanobacteriati</taxon>
        <taxon>Methanobacteriota</taxon>
        <taxon>Stenosarchaea group</taxon>
        <taxon>Halobacteria</taxon>
        <taxon>Halobacteriales</taxon>
        <taxon>Haloferacaceae</taxon>
        <taxon>Halalkaliarchaeum</taxon>
    </lineage>
</organism>
<feature type="domain" description="Serine aminopeptidase S33" evidence="2">
    <location>
        <begin position="50"/>
        <end position="294"/>
    </location>
</feature>
<dbReference type="Gene3D" id="3.40.50.1820">
    <property type="entry name" value="alpha/beta hydrolase"/>
    <property type="match status" value="1"/>
</dbReference>
<gene>
    <name evidence="3" type="ORF">AArcSl_0432</name>
</gene>
<dbReference type="RefSeq" id="WP_119814348.1">
    <property type="nucleotide sequence ID" value="NZ_CP025066.1"/>
</dbReference>
<dbReference type="Pfam" id="PF12146">
    <property type="entry name" value="Hydrolase_4"/>
    <property type="match status" value="1"/>
</dbReference>
<dbReference type="SUPFAM" id="SSF53474">
    <property type="entry name" value="alpha/beta-Hydrolases"/>
    <property type="match status" value="1"/>
</dbReference>
<evidence type="ECO:0000313" key="3">
    <source>
        <dbReference type="EMBL" id="AUX08085.1"/>
    </source>
</evidence>
<dbReference type="OrthoDB" id="11256at2157"/>
<keyword evidence="1 3" id="KW-0378">Hydrolase</keyword>
<dbReference type="KEGG" id="hdf:AArcSl_0432"/>
<dbReference type="InterPro" id="IPR029058">
    <property type="entry name" value="AB_hydrolase_fold"/>
</dbReference>
<keyword evidence="4" id="KW-1185">Reference proteome</keyword>
<accession>A0A343TG63</accession>